<comment type="subunit">
    <text evidence="5">Homopolymer.</text>
</comment>
<comment type="pathway">
    <text evidence="2 5">Cofactor biosynthesis; 7,8-dihydroneopterin triphosphate biosynthesis; 7,8-dihydroneopterin triphosphate from GTP: step 1/1.</text>
</comment>
<accession>A0A1A8ZA75</accession>
<dbReference type="PATRIC" id="fig|299146.4.peg.1086"/>
<dbReference type="Proteomes" id="UP000198765">
    <property type="component" value="Chromosome I"/>
</dbReference>
<dbReference type="GO" id="GO:0005525">
    <property type="term" value="F:GTP binding"/>
    <property type="evidence" value="ECO:0007669"/>
    <property type="project" value="UniProtKB-KW"/>
</dbReference>
<dbReference type="RefSeq" id="WP_091192005.1">
    <property type="nucleotide sequence ID" value="NZ_LT594324.1"/>
</dbReference>
<protein>
    <recommendedName>
        <fullName evidence="5">GTP cyclohydrolase 1</fullName>
        <ecNumber evidence="5">3.5.4.16</ecNumber>
    </recommendedName>
    <alternativeName>
        <fullName evidence="5">GTP cyclohydrolase I</fullName>
        <shortName evidence="5">GTP-CH-I</shortName>
    </alternativeName>
</protein>
<dbReference type="UniPathway" id="UPA00848">
    <property type="reaction ID" value="UER00151"/>
</dbReference>
<dbReference type="HAMAP" id="MF_00223">
    <property type="entry name" value="FolE"/>
    <property type="match status" value="1"/>
</dbReference>
<dbReference type="Gene3D" id="3.30.1130.10">
    <property type="match status" value="1"/>
</dbReference>
<dbReference type="GO" id="GO:0006730">
    <property type="term" value="P:one-carbon metabolic process"/>
    <property type="evidence" value="ECO:0007669"/>
    <property type="project" value="UniProtKB-UniRule"/>
</dbReference>
<organism evidence="7 8">
    <name type="scientific">Micromonospora narathiwatensis</name>
    <dbReference type="NCBI Taxonomy" id="299146"/>
    <lineage>
        <taxon>Bacteria</taxon>
        <taxon>Bacillati</taxon>
        <taxon>Actinomycetota</taxon>
        <taxon>Actinomycetes</taxon>
        <taxon>Micromonosporales</taxon>
        <taxon>Micromonosporaceae</taxon>
        <taxon>Micromonospora</taxon>
    </lineage>
</organism>
<dbReference type="AlphaFoldDB" id="A0A1A8ZA75"/>
<dbReference type="GO" id="GO:0046654">
    <property type="term" value="P:tetrahydrofolate biosynthetic process"/>
    <property type="evidence" value="ECO:0007669"/>
    <property type="project" value="UniProtKB-UniRule"/>
</dbReference>
<dbReference type="PANTHER" id="PTHR11109">
    <property type="entry name" value="GTP CYCLOHYDROLASE I"/>
    <property type="match status" value="1"/>
</dbReference>
<dbReference type="InterPro" id="IPR001474">
    <property type="entry name" value="GTP_CycHdrlase_I"/>
</dbReference>
<evidence type="ECO:0000256" key="2">
    <source>
        <dbReference type="ARBA" id="ARBA00005080"/>
    </source>
</evidence>
<dbReference type="Pfam" id="PF01227">
    <property type="entry name" value="GTP_cyclohydroI"/>
    <property type="match status" value="1"/>
</dbReference>
<sequence>MTTTFPDLDDPVHSVLAGVDVLDRKQVEQAVMQLLRTLGVPADSEVGRNTPRRMTDALVQMLTPQSWTFTTFPNDEGNHDLVLTRGIAFTSLCAHHLLPFSGYAHIGFYPGAKLPGLSKIARTVEMFAAQLQVQENLGQQIAGFLEAQLACDGVGVVLEAEHLCMTRRGVRAAGADTLTVATRGRLQRDHGARTEFLQLAVRSGRTA</sequence>
<evidence type="ECO:0000256" key="5">
    <source>
        <dbReference type="HAMAP-Rule" id="MF_00223"/>
    </source>
</evidence>
<dbReference type="InterPro" id="IPR043133">
    <property type="entry name" value="GTP-CH-I_C/QueF"/>
</dbReference>
<dbReference type="GO" id="GO:0008270">
    <property type="term" value="F:zinc ion binding"/>
    <property type="evidence" value="ECO:0007669"/>
    <property type="project" value="UniProtKB-UniRule"/>
</dbReference>
<keyword evidence="5" id="KW-0547">Nucleotide-binding</keyword>
<dbReference type="FunFam" id="3.30.1130.10:FF:000001">
    <property type="entry name" value="GTP cyclohydrolase 1"/>
    <property type="match status" value="1"/>
</dbReference>
<dbReference type="NCBIfam" id="NF006826">
    <property type="entry name" value="PRK09347.1-3"/>
    <property type="match status" value="1"/>
</dbReference>
<dbReference type="EMBL" id="LT594324">
    <property type="protein sequence ID" value="SBT40764.1"/>
    <property type="molecule type" value="Genomic_DNA"/>
</dbReference>
<keyword evidence="3 5" id="KW-0554">One-carbon metabolism</keyword>
<comment type="similarity">
    <text evidence="5">Belongs to the GTP cyclohydrolase I family.</text>
</comment>
<dbReference type="GO" id="GO:0006729">
    <property type="term" value="P:tetrahydrobiopterin biosynthetic process"/>
    <property type="evidence" value="ECO:0007669"/>
    <property type="project" value="TreeGrafter"/>
</dbReference>
<feature type="binding site" evidence="5">
    <location>
        <position position="164"/>
    </location>
    <ligand>
        <name>Zn(2+)</name>
        <dbReference type="ChEBI" id="CHEBI:29105"/>
    </ligand>
</feature>
<proteinExistence type="inferred from homology"/>
<dbReference type="GO" id="GO:0005737">
    <property type="term" value="C:cytoplasm"/>
    <property type="evidence" value="ECO:0007669"/>
    <property type="project" value="TreeGrafter"/>
</dbReference>
<comment type="catalytic activity">
    <reaction evidence="1 5">
        <text>GTP + H2O = 7,8-dihydroneopterin 3'-triphosphate + formate + H(+)</text>
        <dbReference type="Rhea" id="RHEA:17473"/>
        <dbReference type="ChEBI" id="CHEBI:15377"/>
        <dbReference type="ChEBI" id="CHEBI:15378"/>
        <dbReference type="ChEBI" id="CHEBI:15740"/>
        <dbReference type="ChEBI" id="CHEBI:37565"/>
        <dbReference type="ChEBI" id="CHEBI:58462"/>
        <dbReference type="EC" id="3.5.4.16"/>
    </reaction>
</comment>
<evidence type="ECO:0000256" key="4">
    <source>
        <dbReference type="ARBA" id="ARBA00022801"/>
    </source>
</evidence>
<dbReference type="GO" id="GO:0003934">
    <property type="term" value="F:GTP cyclohydrolase I activity"/>
    <property type="evidence" value="ECO:0007669"/>
    <property type="project" value="UniProtKB-UniRule"/>
</dbReference>
<dbReference type="PANTHER" id="PTHR11109:SF7">
    <property type="entry name" value="GTP CYCLOHYDROLASE 1"/>
    <property type="match status" value="1"/>
</dbReference>
<evidence type="ECO:0000313" key="7">
    <source>
        <dbReference type="EMBL" id="SBT40764.1"/>
    </source>
</evidence>
<keyword evidence="5" id="KW-0862">Zinc</keyword>
<dbReference type="SUPFAM" id="SSF55620">
    <property type="entry name" value="Tetrahydrobiopterin biosynthesis enzymes-like"/>
    <property type="match status" value="1"/>
</dbReference>
<name>A0A1A8ZA75_9ACTN</name>
<reference evidence="7 8" key="1">
    <citation type="submission" date="2016-06" db="EMBL/GenBank/DDBJ databases">
        <authorList>
            <person name="Kjaerup R.B."/>
            <person name="Dalgaard T.S."/>
            <person name="Juul-Madsen H.R."/>
        </authorList>
    </citation>
    <scope>NUCLEOTIDE SEQUENCE [LARGE SCALE GENOMIC DNA]</scope>
    <source>
        <strain evidence="7 8">DSM 45248</strain>
    </source>
</reference>
<dbReference type="InterPro" id="IPR020602">
    <property type="entry name" value="GTP_CycHdrlase_I_dom"/>
</dbReference>
<keyword evidence="5" id="KW-0342">GTP-binding</keyword>
<keyword evidence="8" id="KW-1185">Reference proteome</keyword>
<gene>
    <name evidence="5" type="primary">folE</name>
    <name evidence="7" type="ORF">GA0070621_1052</name>
</gene>
<evidence type="ECO:0000256" key="3">
    <source>
        <dbReference type="ARBA" id="ARBA00022563"/>
    </source>
</evidence>
<keyword evidence="4 5" id="KW-0378">Hydrolase</keyword>
<evidence type="ECO:0000313" key="8">
    <source>
        <dbReference type="Proteomes" id="UP000198765"/>
    </source>
</evidence>
<evidence type="ECO:0000256" key="1">
    <source>
        <dbReference type="ARBA" id="ARBA00001052"/>
    </source>
</evidence>
<dbReference type="EC" id="3.5.4.16" evidence="5"/>
<keyword evidence="5" id="KW-0479">Metal-binding</keyword>
<evidence type="ECO:0000259" key="6">
    <source>
        <dbReference type="Pfam" id="PF01227"/>
    </source>
</evidence>
<feature type="domain" description="GTP cyclohydrolase I" evidence="6">
    <location>
        <begin position="28"/>
        <end position="199"/>
    </location>
</feature>
<feature type="binding site" evidence="5">
    <location>
        <position position="96"/>
    </location>
    <ligand>
        <name>Zn(2+)</name>
        <dbReference type="ChEBI" id="CHEBI:29105"/>
    </ligand>
</feature>
<dbReference type="OrthoDB" id="9801207at2"/>
<feature type="binding site" evidence="5">
    <location>
        <position position="93"/>
    </location>
    <ligand>
        <name>Zn(2+)</name>
        <dbReference type="ChEBI" id="CHEBI:29105"/>
    </ligand>
</feature>